<gene>
    <name evidence="2" type="ORF">TPR58_17695</name>
</gene>
<dbReference type="Pfam" id="PF01738">
    <property type="entry name" value="DLH"/>
    <property type="match status" value="1"/>
</dbReference>
<dbReference type="Gene3D" id="3.40.50.1820">
    <property type="entry name" value="alpha/beta hydrolase"/>
    <property type="match status" value="1"/>
</dbReference>
<dbReference type="InterPro" id="IPR029058">
    <property type="entry name" value="AB_hydrolase_fold"/>
</dbReference>
<dbReference type="RefSeq" id="WP_346248055.1">
    <property type="nucleotide sequence ID" value="NZ_JBDIZK010000011.1"/>
</dbReference>
<keyword evidence="2" id="KW-0378">Hydrolase</keyword>
<dbReference type="PANTHER" id="PTHR46623">
    <property type="entry name" value="CARBOXYMETHYLENEBUTENOLIDASE-RELATED"/>
    <property type="match status" value="1"/>
</dbReference>
<dbReference type="PANTHER" id="PTHR46623:SF6">
    <property type="entry name" value="ALPHA_BETA-HYDROLASES SUPERFAMILY PROTEIN"/>
    <property type="match status" value="1"/>
</dbReference>
<dbReference type="SUPFAM" id="SSF53474">
    <property type="entry name" value="alpha/beta-Hydrolases"/>
    <property type="match status" value="1"/>
</dbReference>
<evidence type="ECO:0000259" key="1">
    <source>
        <dbReference type="Pfam" id="PF01738"/>
    </source>
</evidence>
<protein>
    <submittedName>
        <fullName evidence="2">Dienelactone hydrolase family protein</fullName>
        <ecNumber evidence="2">3.1.-.-</ecNumber>
    </submittedName>
</protein>
<proteinExistence type="predicted"/>
<dbReference type="InterPro" id="IPR002925">
    <property type="entry name" value="Dienelactn_hydro"/>
</dbReference>
<evidence type="ECO:0000313" key="2">
    <source>
        <dbReference type="EMBL" id="MEN3749014.1"/>
    </source>
</evidence>
<dbReference type="PROSITE" id="PS51318">
    <property type="entry name" value="TAT"/>
    <property type="match status" value="1"/>
</dbReference>
<reference evidence="2 3" key="1">
    <citation type="submission" date="2024-05" db="EMBL/GenBank/DDBJ databases">
        <title>Sphingomonas sp. HF-S3 16S ribosomal RNA gene Genome sequencing and assembly.</title>
        <authorList>
            <person name="Lee H."/>
        </authorList>
    </citation>
    <scope>NUCLEOTIDE SEQUENCE [LARGE SCALE GENOMIC DNA]</scope>
    <source>
        <strain evidence="2 3">HF-S3</strain>
    </source>
</reference>
<dbReference type="InterPro" id="IPR051049">
    <property type="entry name" value="Dienelactone_hydrolase-like"/>
</dbReference>
<feature type="domain" description="Dienelactone hydrolase" evidence="1">
    <location>
        <begin position="78"/>
        <end position="290"/>
    </location>
</feature>
<dbReference type="InterPro" id="IPR006311">
    <property type="entry name" value="TAT_signal"/>
</dbReference>
<dbReference type="EC" id="3.1.-.-" evidence="2"/>
<dbReference type="Proteomes" id="UP001427805">
    <property type="component" value="Unassembled WGS sequence"/>
</dbReference>
<organism evidence="2 3">
    <name type="scientific">Sphingomonas rustica</name>
    <dbReference type="NCBI Taxonomy" id="3103142"/>
    <lineage>
        <taxon>Bacteria</taxon>
        <taxon>Pseudomonadati</taxon>
        <taxon>Pseudomonadota</taxon>
        <taxon>Alphaproteobacteria</taxon>
        <taxon>Sphingomonadales</taxon>
        <taxon>Sphingomonadaceae</taxon>
        <taxon>Sphingomonas</taxon>
    </lineage>
</organism>
<keyword evidence="3" id="KW-1185">Reference proteome</keyword>
<evidence type="ECO:0000313" key="3">
    <source>
        <dbReference type="Proteomes" id="UP001427805"/>
    </source>
</evidence>
<dbReference type="GO" id="GO:0016787">
    <property type="term" value="F:hydrolase activity"/>
    <property type="evidence" value="ECO:0007669"/>
    <property type="project" value="UniProtKB-KW"/>
</dbReference>
<accession>A0ABV0BBU5</accession>
<sequence>MSDDLRQRAIRIYDAFTHEHLDRRRLLRDMTGIAGSVAAAELLIAGIAASPAAAQQVPAEDKRLVARRHDYSADGVSMSGYLVEPAGKKARRGAVMVIHENRGLTAHIEDVARRVALDGFTAFAPDFLTPAGGTPKGDDDKARQMIGALDLAKTVQIGVATLAMLRGLPGTNGKVGAVGFCWGGAMVNRLAVAAGKGLDAGVAYYGPAPSPAEASKVEAALMLHYAGNDARVNATGEPWVAALKVGGKRVEAYSYAGVEHAFNNDTSTERYNAEAATLAWGRTIGFLRKHLAG</sequence>
<comment type="caution">
    <text evidence="2">The sequence shown here is derived from an EMBL/GenBank/DDBJ whole genome shotgun (WGS) entry which is preliminary data.</text>
</comment>
<dbReference type="EMBL" id="JBDIZK010000011">
    <property type="protein sequence ID" value="MEN3749014.1"/>
    <property type="molecule type" value="Genomic_DNA"/>
</dbReference>
<name>A0ABV0BBU5_9SPHN</name>